<protein>
    <submittedName>
        <fullName evidence="2">Uncharacterized protein</fullName>
    </submittedName>
</protein>
<keyword evidence="1" id="KW-0812">Transmembrane</keyword>
<gene>
    <name evidence="2" type="ORF">OMP38_28750</name>
</gene>
<dbReference type="RefSeq" id="WP_277568130.1">
    <property type="nucleotide sequence ID" value="NZ_JAPDHZ010000006.1"/>
</dbReference>
<comment type="caution">
    <text evidence="2">The sequence shown here is derived from an EMBL/GenBank/DDBJ whole genome shotgun (WGS) entry which is preliminary data.</text>
</comment>
<organism evidence="2 3">
    <name type="scientific">Cohnella ginsengisoli</name>
    <dbReference type="NCBI Taxonomy" id="425004"/>
    <lineage>
        <taxon>Bacteria</taxon>
        <taxon>Bacillati</taxon>
        <taxon>Bacillota</taxon>
        <taxon>Bacilli</taxon>
        <taxon>Bacillales</taxon>
        <taxon>Paenibacillaceae</taxon>
        <taxon>Cohnella</taxon>
    </lineage>
</organism>
<keyword evidence="1" id="KW-0472">Membrane</keyword>
<evidence type="ECO:0000313" key="2">
    <source>
        <dbReference type="EMBL" id="MDG0794380.1"/>
    </source>
</evidence>
<sequence length="64" mass="7137">MDGEIHAYRFKIAAAPDQPSAVADILDRGDVLAFTVAAVSVLLLVLLSLILLIRKHRRKRRDVK</sequence>
<feature type="transmembrane region" description="Helical" evidence="1">
    <location>
        <begin position="31"/>
        <end position="53"/>
    </location>
</feature>
<dbReference type="AlphaFoldDB" id="A0A9X4KM31"/>
<reference evidence="2 3" key="1">
    <citation type="submission" date="2022-10" db="EMBL/GenBank/DDBJ databases">
        <title>Comparative genomic analysis of Cohnella hashimotonis sp. nov., isolated from the International Space Station.</title>
        <authorList>
            <person name="Simpson A."/>
            <person name="Venkateswaran K."/>
        </authorList>
    </citation>
    <scope>NUCLEOTIDE SEQUENCE [LARGE SCALE GENOMIC DNA]</scope>
    <source>
        <strain evidence="2 3">DSM 18997</strain>
    </source>
</reference>
<evidence type="ECO:0000313" key="3">
    <source>
        <dbReference type="Proteomes" id="UP001153387"/>
    </source>
</evidence>
<dbReference type="Proteomes" id="UP001153387">
    <property type="component" value="Unassembled WGS sequence"/>
</dbReference>
<proteinExistence type="predicted"/>
<name>A0A9X4KM31_9BACL</name>
<accession>A0A9X4KM31</accession>
<keyword evidence="3" id="KW-1185">Reference proteome</keyword>
<keyword evidence="1" id="KW-1133">Transmembrane helix</keyword>
<dbReference type="EMBL" id="JAPDHZ010000006">
    <property type="protein sequence ID" value="MDG0794380.1"/>
    <property type="molecule type" value="Genomic_DNA"/>
</dbReference>
<evidence type="ECO:0000256" key="1">
    <source>
        <dbReference type="SAM" id="Phobius"/>
    </source>
</evidence>